<reference evidence="5" key="1">
    <citation type="journal article" date="2021" name="PeerJ">
        <title>Extensive microbial diversity within the chicken gut microbiome revealed by metagenomics and culture.</title>
        <authorList>
            <person name="Gilroy R."/>
            <person name="Ravi A."/>
            <person name="Getino M."/>
            <person name="Pursley I."/>
            <person name="Horton D.L."/>
            <person name="Alikhan N.F."/>
            <person name="Baker D."/>
            <person name="Gharbi K."/>
            <person name="Hall N."/>
            <person name="Watson M."/>
            <person name="Adriaenssens E.M."/>
            <person name="Foster-Nyarko E."/>
            <person name="Jarju S."/>
            <person name="Secka A."/>
            <person name="Antonio M."/>
            <person name="Oren A."/>
            <person name="Chaudhuri R.R."/>
            <person name="La Ragione R."/>
            <person name="Hildebrand F."/>
            <person name="Pallen M.J."/>
        </authorList>
    </citation>
    <scope>NUCLEOTIDE SEQUENCE</scope>
    <source>
        <strain evidence="5">9264</strain>
    </source>
</reference>
<organism evidence="5 6">
    <name type="scientific">Candidatus Paenalcaligenes intestinipullorum</name>
    <dbReference type="NCBI Taxonomy" id="2838718"/>
    <lineage>
        <taxon>Bacteria</taxon>
        <taxon>Pseudomonadati</taxon>
        <taxon>Pseudomonadota</taxon>
        <taxon>Betaproteobacteria</taxon>
        <taxon>Burkholderiales</taxon>
        <taxon>Alcaligenaceae</taxon>
        <taxon>Paenalcaligenes</taxon>
    </lineage>
</organism>
<evidence type="ECO:0000256" key="2">
    <source>
        <dbReference type="ARBA" id="ARBA00022803"/>
    </source>
</evidence>
<dbReference type="PANTHER" id="PTHR45586:SF16">
    <property type="entry name" value="DOMAIN PROTEIN, PUTATIVE-RELATED"/>
    <property type="match status" value="1"/>
</dbReference>
<proteinExistence type="predicted"/>
<evidence type="ECO:0000256" key="1">
    <source>
        <dbReference type="ARBA" id="ARBA00022737"/>
    </source>
</evidence>
<dbReference type="InterPro" id="IPR051012">
    <property type="entry name" value="CellSynth/LPSAsmb/PSIAsmb"/>
</dbReference>
<dbReference type="SUPFAM" id="SSF48452">
    <property type="entry name" value="TPR-like"/>
    <property type="match status" value="2"/>
</dbReference>
<dbReference type="InterPro" id="IPR011990">
    <property type="entry name" value="TPR-like_helical_dom_sf"/>
</dbReference>
<name>A0A9D2U971_9BURK</name>
<dbReference type="SMART" id="SM00028">
    <property type="entry name" value="TPR"/>
    <property type="match status" value="4"/>
</dbReference>
<evidence type="ECO:0000313" key="5">
    <source>
        <dbReference type="EMBL" id="HJD43668.1"/>
    </source>
</evidence>
<keyword evidence="2 3" id="KW-0802">TPR repeat</keyword>
<evidence type="ECO:0000256" key="4">
    <source>
        <dbReference type="SAM" id="SignalP"/>
    </source>
</evidence>
<feature type="repeat" description="TPR" evidence="3">
    <location>
        <begin position="442"/>
        <end position="475"/>
    </location>
</feature>
<keyword evidence="1" id="KW-0677">Repeat</keyword>
<evidence type="ECO:0000313" key="6">
    <source>
        <dbReference type="Proteomes" id="UP000823889"/>
    </source>
</evidence>
<dbReference type="PANTHER" id="PTHR45586">
    <property type="entry name" value="TPR REPEAT-CONTAINING PROTEIN PA4667"/>
    <property type="match status" value="1"/>
</dbReference>
<accession>A0A9D2U971</accession>
<feature type="chain" id="PRO_5039000746" evidence="4">
    <location>
        <begin position="26"/>
        <end position="592"/>
    </location>
</feature>
<dbReference type="InterPro" id="IPR019734">
    <property type="entry name" value="TPR_rpt"/>
</dbReference>
<evidence type="ECO:0000256" key="3">
    <source>
        <dbReference type="PROSITE-ProRule" id="PRU00339"/>
    </source>
</evidence>
<dbReference type="Pfam" id="PF14559">
    <property type="entry name" value="TPR_19"/>
    <property type="match status" value="1"/>
</dbReference>
<keyword evidence="4" id="KW-0732">Signal</keyword>
<dbReference type="Pfam" id="PF13181">
    <property type="entry name" value="TPR_8"/>
    <property type="match status" value="1"/>
</dbReference>
<reference evidence="5" key="2">
    <citation type="submission" date="2021-04" db="EMBL/GenBank/DDBJ databases">
        <authorList>
            <person name="Gilroy R."/>
        </authorList>
    </citation>
    <scope>NUCLEOTIDE SEQUENCE</scope>
    <source>
        <strain evidence="5">9264</strain>
    </source>
</reference>
<dbReference type="Gene3D" id="1.25.40.10">
    <property type="entry name" value="Tetratricopeptide repeat domain"/>
    <property type="match status" value="2"/>
</dbReference>
<dbReference type="EMBL" id="DWUQ01000026">
    <property type="protein sequence ID" value="HJD43668.1"/>
    <property type="molecule type" value="Genomic_DNA"/>
</dbReference>
<dbReference type="Proteomes" id="UP000823889">
    <property type="component" value="Unassembled WGS sequence"/>
</dbReference>
<feature type="repeat" description="TPR" evidence="3">
    <location>
        <begin position="511"/>
        <end position="544"/>
    </location>
</feature>
<sequence>MNARFPLLTSTVLATTLAAGSVVGAAPSANGALAHEHIQLRSGQLPLVQLSEDVLYRILLAEVAAQREDFDTAGQVFLSLAQDTSDPRFAQQSFQFSMMDQNLSRALRAAQEWSLLAPEDEEAKATALAIEASTGNIDGLAKALRQRILKASDPEQAVIQALGIVNKMVDPHLAFEVLEEALPADVANMAITHLALADAAWAAGRPERAHQEAQRALEQVPESEAAAQRVLEYGLFVDAEAALKQAYQYVQRYPEARQMQLLLVNRLVEQQRFDQALELVQGMQQHNPEDFDLLYTEAEINARAQRYDRAKQLLNTFIDVQSQRRASLGEGRTNALANLSDARLALVQIAESTGDYAEAIRQLNAIEEPNLRFQARVHRAVLEARQGDMRRAQRTLDSVTTQDKQEQAVVVLTRASILRQSGRTDEALTVLERGDRELVDVSEIKYDLAMLYEQRGNSDGFERLMREVIELEPNNANAYNSLGYTFVDQNRNLAEAQDLLEQALELEPENPYILDSVGWYLYRMGDLTAAMEYLERAFEQLPEPDVAAHLGEVYWHAEQREKALRIWQVGLEADAENETLLQTLQRLNVQLP</sequence>
<dbReference type="AlphaFoldDB" id="A0A9D2U971"/>
<dbReference type="PROSITE" id="PS50293">
    <property type="entry name" value="TPR_REGION"/>
    <property type="match status" value="1"/>
</dbReference>
<gene>
    <name evidence="5" type="ORF">H9906_01390</name>
</gene>
<protein>
    <submittedName>
        <fullName evidence="5">Tetratricopeptide repeat protein</fullName>
    </submittedName>
</protein>
<dbReference type="Pfam" id="PF13432">
    <property type="entry name" value="TPR_16"/>
    <property type="match status" value="1"/>
</dbReference>
<dbReference type="PROSITE" id="PS50005">
    <property type="entry name" value="TPR"/>
    <property type="match status" value="2"/>
</dbReference>
<comment type="caution">
    <text evidence="5">The sequence shown here is derived from an EMBL/GenBank/DDBJ whole genome shotgun (WGS) entry which is preliminary data.</text>
</comment>
<feature type="signal peptide" evidence="4">
    <location>
        <begin position="1"/>
        <end position="25"/>
    </location>
</feature>